<proteinExistence type="predicted"/>
<evidence type="ECO:0000313" key="2">
    <source>
        <dbReference type="Proteomes" id="UP000759537"/>
    </source>
</evidence>
<evidence type="ECO:0008006" key="3">
    <source>
        <dbReference type="Google" id="ProtNLM"/>
    </source>
</evidence>
<accession>A0A9P5N1L4</accession>
<reference evidence="1" key="1">
    <citation type="submission" date="2019-10" db="EMBL/GenBank/DDBJ databases">
        <authorList>
            <consortium name="DOE Joint Genome Institute"/>
            <person name="Kuo A."/>
            <person name="Miyauchi S."/>
            <person name="Kiss E."/>
            <person name="Drula E."/>
            <person name="Kohler A."/>
            <person name="Sanchez-Garcia M."/>
            <person name="Andreopoulos B."/>
            <person name="Barry K.W."/>
            <person name="Bonito G."/>
            <person name="Buee M."/>
            <person name="Carver A."/>
            <person name="Chen C."/>
            <person name="Cichocki N."/>
            <person name="Clum A."/>
            <person name="Culley D."/>
            <person name="Crous P.W."/>
            <person name="Fauchery L."/>
            <person name="Girlanda M."/>
            <person name="Hayes R."/>
            <person name="Keri Z."/>
            <person name="LaButti K."/>
            <person name="Lipzen A."/>
            <person name="Lombard V."/>
            <person name="Magnuson J."/>
            <person name="Maillard F."/>
            <person name="Morin E."/>
            <person name="Murat C."/>
            <person name="Nolan M."/>
            <person name="Ohm R."/>
            <person name="Pangilinan J."/>
            <person name="Pereira M."/>
            <person name="Perotto S."/>
            <person name="Peter M."/>
            <person name="Riley R."/>
            <person name="Sitrit Y."/>
            <person name="Stielow B."/>
            <person name="Szollosi G."/>
            <person name="Zifcakova L."/>
            <person name="Stursova M."/>
            <person name="Spatafora J.W."/>
            <person name="Tedersoo L."/>
            <person name="Vaario L.-M."/>
            <person name="Yamada A."/>
            <person name="Yan M."/>
            <person name="Wang P."/>
            <person name="Xu J."/>
            <person name="Bruns T."/>
            <person name="Baldrian P."/>
            <person name="Vilgalys R."/>
            <person name="Henrissat B."/>
            <person name="Grigoriev I.V."/>
            <person name="Hibbett D."/>
            <person name="Nagy L.G."/>
            <person name="Martin F.M."/>
        </authorList>
    </citation>
    <scope>NUCLEOTIDE SEQUENCE</scope>
    <source>
        <strain evidence="1">Prilba</strain>
    </source>
</reference>
<keyword evidence="2" id="KW-1185">Reference proteome</keyword>
<name>A0A9P5N1L4_9AGAM</name>
<reference evidence="1" key="2">
    <citation type="journal article" date="2020" name="Nat. Commun.">
        <title>Large-scale genome sequencing of mycorrhizal fungi provides insights into the early evolution of symbiotic traits.</title>
        <authorList>
            <person name="Miyauchi S."/>
            <person name="Kiss E."/>
            <person name="Kuo A."/>
            <person name="Drula E."/>
            <person name="Kohler A."/>
            <person name="Sanchez-Garcia M."/>
            <person name="Morin E."/>
            <person name="Andreopoulos B."/>
            <person name="Barry K.W."/>
            <person name="Bonito G."/>
            <person name="Buee M."/>
            <person name="Carver A."/>
            <person name="Chen C."/>
            <person name="Cichocki N."/>
            <person name="Clum A."/>
            <person name="Culley D."/>
            <person name="Crous P.W."/>
            <person name="Fauchery L."/>
            <person name="Girlanda M."/>
            <person name="Hayes R.D."/>
            <person name="Keri Z."/>
            <person name="LaButti K."/>
            <person name="Lipzen A."/>
            <person name="Lombard V."/>
            <person name="Magnuson J."/>
            <person name="Maillard F."/>
            <person name="Murat C."/>
            <person name="Nolan M."/>
            <person name="Ohm R.A."/>
            <person name="Pangilinan J."/>
            <person name="Pereira M.F."/>
            <person name="Perotto S."/>
            <person name="Peter M."/>
            <person name="Pfister S."/>
            <person name="Riley R."/>
            <person name="Sitrit Y."/>
            <person name="Stielow J.B."/>
            <person name="Szollosi G."/>
            <person name="Zifcakova L."/>
            <person name="Stursova M."/>
            <person name="Spatafora J.W."/>
            <person name="Tedersoo L."/>
            <person name="Vaario L.M."/>
            <person name="Yamada A."/>
            <person name="Yan M."/>
            <person name="Wang P."/>
            <person name="Xu J."/>
            <person name="Bruns T."/>
            <person name="Baldrian P."/>
            <person name="Vilgalys R."/>
            <person name="Dunand C."/>
            <person name="Henrissat B."/>
            <person name="Grigoriev I.V."/>
            <person name="Hibbett D."/>
            <person name="Nagy L.G."/>
            <person name="Martin F.M."/>
        </authorList>
    </citation>
    <scope>NUCLEOTIDE SEQUENCE</scope>
    <source>
        <strain evidence="1">Prilba</strain>
    </source>
</reference>
<dbReference type="InterPro" id="IPR032710">
    <property type="entry name" value="NTF2-like_dom_sf"/>
</dbReference>
<dbReference type="AlphaFoldDB" id="A0A9P5N1L4"/>
<organism evidence="1 2">
    <name type="scientific">Russula ochroleuca</name>
    <dbReference type="NCBI Taxonomy" id="152965"/>
    <lineage>
        <taxon>Eukaryota</taxon>
        <taxon>Fungi</taxon>
        <taxon>Dikarya</taxon>
        <taxon>Basidiomycota</taxon>
        <taxon>Agaricomycotina</taxon>
        <taxon>Agaricomycetes</taxon>
        <taxon>Russulales</taxon>
        <taxon>Russulaceae</taxon>
        <taxon>Russula</taxon>
    </lineage>
</organism>
<dbReference type="Gene3D" id="3.10.450.50">
    <property type="match status" value="1"/>
</dbReference>
<gene>
    <name evidence="1" type="ORF">DFH94DRAFT_843453</name>
</gene>
<evidence type="ECO:0000313" key="1">
    <source>
        <dbReference type="EMBL" id="KAF8483942.1"/>
    </source>
</evidence>
<protein>
    <recommendedName>
        <fullName evidence="3">SnoaL-like domain-containing protein</fullName>
    </recommendedName>
</protein>
<sequence>MVTTFEVPKSPSPQLKTVLDYLDHVKVLDLAEIEKLFTDDFVQSTSPHTLNVPPRTKQEDLAFLRGLSEQLEGRHLQMTVYDIVEAPGKAWVHLLLHVEFPDGRTFDIECIYQITLVGHLESHKIKAINDFVDTAAFAAMCG</sequence>
<dbReference type="EMBL" id="WHVB01000004">
    <property type="protein sequence ID" value="KAF8483942.1"/>
    <property type="molecule type" value="Genomic_DNA"/>
</dbReference>
<comment type="caution">
    <text evidence="1">The sequence shown here is derived from an EMBL/GenBank/DDBJ whole genome shotgun (WGS) entry which is preliminary data.</text>
</comment>
<dbReference type="OrthoDB" id="3758478at2759"/>
<dbReference type="Proteomes" id="UP000759537">
    <property type="component" value="Unassembled WGS sequence"/>
</dbReference>
<dbReference type="SUPFAM" id="SSF54427">
    <property type="entry name" value="NTF2-like"/>
    <property type="match status" value="1"/>
</dbReference>